<accession>A0AAD8Y593</accession>
<name>A0AAD8Y593_9STRA</name>
<organism evidence="1 2">
    <name type="scientific">Skeletonema marinoi</name>
    <dbReference type="NCBI Taxonomy" id="267567"/>
    <lineage>
        <taxon>Eukaryota</taxon>
        <taxon>Sar</taxon>
        <taxon>Stramenopiles</taxon>
        <taxon>Ochrophyta</taxon>
        <taxon>Bacillariophyta</taxon>
        <taxon>Coscinodiscophyceae</taxon>
        <taxon>Thalassiosirophycidae</taxon>
        <taxon>Thalassiosirales</taxon>
        <taxon>Skeletonemataceae</taxon>
        <taxon>Skeletonema</taxon>
        <taxon>Skeletonema marinoi-dohrnii complex</taxon>
    </lineage>
</organism>
<dbReference type="EMBL" id="JATAAI010000017">
    <property type="protein sequence ID" value="KAK1739944.1"/>
    <property type="molecule type" value="Genomic_DNA"/>
</dbReference>
<keyword evidence="2" id="KW-1185">Reference proteome</keyword>
<comment type="caution">
    <text evidence="1">The sequence shown here is derived from an EMBL/GenBank/DDBJ whole genome shotgun (WGS) entry which is preliminary data.</text>
</comment>
<evidence type="ECO:0000313" key="1">
    <source>
        <dbReference type="EMBL" id="KAK1739944.1"/>
    </source>
</evidence>
<protein>
    <submittedName>
        <fullName evidence="1">Uncharacterized protein</fullName>
    </submittedName>
</protein>
<evidence type="ECO:0000313" key="2">
    <source>
        <dbReference type="Proteomes" id="UP001224775"/>
    </source>
</evidence>
<dbReference type="AlphaFoldDB" id="A0AAD8Y593"/>
<gene>
    <name evidence="1" type="ORF">QTG54_009703</name>
</gene>
<sequence length="146" mass="15432">MSIVNVDGKEWTMSYNGHNKATERIFFLVLPPGSYTGVFYDENDEVVSPEWVNVAAHAKPKCLDYVSADDFTFTTTGVATDYCHKAVSSGDICCSSQCGGKCGGSNCCNHGSGGCGGCCAGAIGRSGRICEHFYDTSCVIPPEESA</sequence>
<reference evidence="1" key="1">
    <citation type="submission" date="2023-06" db="EMBL/GenBank/DDBJ databases">
        <title>Survivors Of The Sea: Transcriptome response of Skeletonema marinoi to long-term dormancy.</title>
        <authorList>
            <person name="Pinder M.I.M."/>
            <person name="Kourtchenko O."/>
            <person name="Robertson E.K."/>
            <person name="Larsson T."/>
            <person name="Maumus F."/>
            <person name="Osuna-Cruz C.M."/>
            <person name="Vancaester E."/>
            <person name="Stenow R."/>
            <person name="Vandepoele K."/>
            <person name="Ploug H."/>
            <person name="Bruchert V."/>
            <person name="Godhe A."/>
            <person name="Topel M."/>
        </authorList>
    </citation>
    <scope>NUCLEOTIDE SEQUENCE</scope>
    <source>
        <strain evidence="1">R05AC</strain>
    </source>
</reference>
<proteinExistence type="predicted"/>
<dbReference type="Proteomes" id="UP001224775">
    <property type="component" value="Unassembled WGS sequence"/>
</dbReference>